<sequence length="306" mass="34079">MIRKLARLARSVQHLPAGLTERLDRVQEALGRIEARQTANVAVGDLAAAEFRVSSQWGEDGIIEHLLQHVPIERKIFVEFGVQDYREANTRFLLSIRNWSGLVMDGSAENIAAIRRDPIYWRHNLKAEGVFVTAENINEVISRHGIGGDIGLLSIDIDGNDYWVWQAIDCISPRIVVAEYNALFGAKSTVSVPYDPSFQRTRAHYSNLYWGCSLGAWNHLAASKGYALVGCNSAGNNAFFVRTDLLGSLLKRDPTGAFRPAEFREARDQSGALSYLDRHAAVELIQDLPLVDVIDGSMTCLRNGRR</sequence>
<gene>
    <name evidence="1" type="ORF">SAMN05444170_5110</name>
</gene>
<organism evidence="1 2">
    <name type="scientific">Bradyrhizobium erythrophlei</name>
    <dbReference type="NCBI Taxonomy" id="1437360"/>
    <lineage>
        <taxon>Bacteria</taxon>
        <taxon>Pseudomonadati</taxon>
        <taxon>Pseudomonadota</taxon>
        <taxon>Alphaproteobacteria</taxon>
        <taxon>Hyphomicrobiales</taxon>
        <taxon>Nitrobacteraceae</taxon>
        <taxon>Bradyrhizobium</taxon>
    </lineage>
</organism>
<accession>A0A1M7UHE9</accession>
<dbReference type="OrthoDB" id="9810122at2"/>
<evidence type="ECO:0000313" key="1">
    <source>
        <dbReference type="EMBL" id="SHN82432.1"/>
    </source>
</evidence>
<dbReference type="Proteomes" id="UP000184096">
    <property type="component" value="Chromosome I"/>
</dbReference>
<protein>
    <recommendedName>
        <fullName evidence="3">Methyltransferase FkbM domain-containing protein</fullName>
    </recommendedName>
</protein>
<dbReference type="EMBL" id="LT670849">
    <property type="protein sequence ID" value="SHN82432.1"/>
    <property type="molecule type" value="Genomic_DNA"/>
</dbReference>
<reference evidence="2" key="1">
    <citation type="submission" date="2016-11" db="EMBL/GenBank/DDBJ databases">
        <authorList>
            <person name="Varghese N."/>
            <person name="Submissions S."/>
        </authorList>
    </citation>
    <scope>NUCLEOTIDE SEQUENCE [LARGE SCALE GENOMIC DNA]</scope>
    <source>
        <strain evidence="2">GAS401</strain>
    </source>
</reference>
<proteinExistence type="predicted"/>
<keyword evidence="2" id="KW-1185">Reference proteome</keyword>
<evidence type="ECO:0008006" key="3">
    <source>
        <dbReference type="Google" id="ProtNLM"/>
    </source>
</evidence>
<name>A0A1M7UHE9_9BRAD</name>
<evidence type="ECO:0000313" key="2">
    <source>
        <dbReference type="Proteomes" id="UP000184096"/>
    </source>
</evidence>
<dbReference type="AlphaFoldDB" id="A0A1M7UHE9"/>